<proteinExistence type="predicted"/>
<evidence type="ECO:0000256" key="3">
    <source>
        <dbReference type="ARBA" id="ARBA00022989"/>
    </source>
</evidence>
<keyword evidence="4 5" id="KW-0472">Membrane</keyword>
<organism evidence="7 8">
    <name type="scientific">candidate division CSSED10-310 bacterium</name>
    <dbReference type="NCBI Taxonomy" id="2855610"/>
    <lineage>
        <taxon>Bacteria</taxon>
        <taxon>Bacteria division CSSED10-310</taxon>
    </lineage>
</organism>
<feature type="transmembrane region" description="Helical" evidence="5">
    <location>
        <begin position="232"/>
        <end position="257"/>
    </location>
</feature>
<evidence type="ECO:0000256" key="4">
    <source>
        <dbReference type="ARBA" id="ARBA00023136"/>
    </source>
</evidence>
<feature type="transmembrane region" description="Helical" evidence="5">
    <location>
        <begin position="23"/>
        <end position="44"/>
    </location>
</feature>
<comment type="subcellular location">
    <subcellularLocation>
        <location evidence="1">Membrane</location>
        <topology evidence="1">Multi-pass membrane protein</topology>
    </subcellularLocation>
</comment>
<dbReference type="Proteomes" id="UP001594351">
    <property type="component" value="Unassembled WGS sequence"/>
</dbReference>
<evidence type="ECO:0000256" key="2">
    <source>
        <dbReference type="ARBA" id="ARBA00022692"/>
    </source>
</evidence>
<evidence type="ECO:0000256" key="1">
    <source>
        <dbReference type="ARBA" id="ARBA00004141"/>
    </source>
</evidence>
<feature type="transmembrane region" description="Helical" evidence="5">
    <location>
        <begin position="277"/>
        <end position="298"/>
    </location>
</feature>
<dbReference type="PANTHER" id="PTHR43471">
    <property type="entry name" value="ABC TRANSPORTER PERMEASE"/>
    <property type="match status" value="1"/>
</dbReference>
<feature type="domain" description="ABC-2 type transporter transmembrane" evidence="6">
    <location>
        <begin position="21"/>
        <end position="377"/>
    </location>
</feature>
<gene>
    <name evidence="7" type="ORF">ACFL27_03740</name>
</gene>
<evidence type="ECO:0000313" key="7">
    <source>
        <dbReference type="EMBL" id="MFC1849300.1"/>
    </source>
</evidence>
<reference evidence="7 8" key="1">
    <citation type="submission" date="2024-09" db="EMBL/GenBank/DDBJ databases">
        <title>Laminarin stimulates single cell rates of sulfate reduction while oxygen inhibits transcriptomic activity in coastal marine sediment.</title>
        <authorList>
            <person name="Lindsay M."/>
            <person name="Orcutt B."/>
            <person name="Emerson D."/>
            <person name="Stepanauskas R."/>
            <person name="D'Angelo T."/>
        </authorList>
    </citation>
    <scope>NUCLEOTIDE SEQUENCE [LARGE SCALE GENOMIC DNA]</scope>
    <source>
        <strain evidence="7">SAG AM-311-K15</strain>
    </source>
</reference>
<name>A0ABV6YSZ6_UNCC1</name>
<evidence type="ECO:0000259" key="6">
    <source>
        <dbReference type="Pfam" id="PF12698"/>
    </source>
</evidence>
<dbReference type="Pfam" id="PF12698">
    <property type="entry name" value="ABC2_membrane_3"/>
    <property type="match status" value="1"/>
</dbReference>
<keyword evidence="3 5" id="KW-1133">Transmembrane helix</keyword>
<accession>A0ABV6YSZ6</accession>
<dbReference type="PANTHER" id="PTHR43471:SF3">
    <property type="entry name" value="ABC TRANSPORTER PERMEASE PROTEIN NATB"/>
    <property type="match status" value="1"/>
</dbReference>
<keyword evidence="2 5" id="KW-0812">Transmembrane</keyword>
<protein>
    <submittedName>
        <fullName evidence="7">ABC transporter permease</fullName>
    </submittedName>
</protein>
<comment type="caution">
    <text evidence="7">The sequence shown here is derived from an EMBL/GenBank/DDBJ whole genome shotgun (WGS) entry which is preliminary data.</text>
</comment>
<keyword evidence="8" id="KW-1185">Reference proteome</keyword>
<sequence>MIRRIFVVFRKEVFDNVRDRRSLMAAFLFPLIGAVMMGGMIHFIEKRSAEKYNTLKLPVLGAEYAPNLIRFLKQYDVEVLPPPSDPEAAVKAGDQDVVLIIPESFPDDFRASRPAAVQLVMDESKTTARVEIRRARRVLEAYGDQIGRLRLMVRGVDPTVSKAVVIEERDVSTPQSRAAMLLAMLPYFIVLAVFMGGIYIAIDTTAGELERGSLEPLFSNPIARWELLLGKFAATLMFSVIGLAIAIVGFGLVPYFVSTEAIGMKIHLDARVLSKIYLLFLPLTALASAVQMLVASFSRSFKEAQTQVSFLMLLPVIPGIFVILVPFKLTTWMMFIPAMSEQLLTHKLIRGDQVESVFVLLCVLTTSLVAMIIFFIATRIFKSERLFSQS</sequence>
<dbReference type="InterPro" id="IPR013525">
    <property type="entry name" value="ABC2_TM"/>
</dbReference>
<feature type="transmembrane region" description="Helical" evidence="5">
    <location>
        <begin position="179"/>
        <end position="202"/>
    </location>
</feature>
<feature type="transmembrane region" description="Helical" evidence="5">
    <location>
        <begin position="357"/>
        <end position="381"/>
    </location>
</feature>
<feature type="transmembrane region" description="Helical" evidence="5">
    <location>
        <begin position="310"/>
        <end position="336"/>
    </location>
</feature>
<evidence type="ECO:0000313" key="8">
    <source>
        <dbReference type="Proteomes" id="UP001594351"/>
    </source>
</evidence>
<evidence type="ECO:0000256" key="5">
    <source>
        <dbReference type="SAM" id="Phobius"/>
    </source>
</evidence>
<dbReference type="EMBL" id="JBHPBY010000031">
    <property type="protein sequence ID" value="MFC1849300.1"/>
    <property type="molecule type" value="Genomic_DNA"/>
</dbReference>